<dbReference type="NCBIfam" id="TIGR00199">
    <property type="entry name" value="PncC_domain"/>
    <property type="match status" value="1"/>
</dbReference>
<gene>
    <name evidence="2" type="ORF">HXK26_05755</name>
</gene>
<dbReference type="InterPro" id="IPR036653">
    <property type="entry name" value="CinA-like_C"/>
</dbReference>
<dbReference type="Gene3D" id="3.90.950.20">
    <property type="entry name" value="CinA-like"/>
    <property type="match status" value="1"/>
</dbReference>
<dbReference type="SUPFAM" id="SSF142433">
    <property type="entry name" value="CinA-like"/>
    <property type="match status" value="1"/>
</dbReference>
<accession>A0A930W2J4</accession>
<evidence type="ECO:0000313" key="2">
    <source>
        <dbReference type="EMBL" id="MBF4808182.1"/>
    </source>
</evidence>
<dbReference type="RefSeq" id="WP_423978181.1">
    <property type="nucleotide sequence ID" value="NZ_CBDELS010000074.1"/>
</dbReference>
<feature type="domain" description="CinA C-terminal" evidence="1">
    <location>
        <begin position="18"/>
        <end position="169"/>
    </location>
</feature>
<sequence>MASSALDEKILDEKVVNLATLVVHEAANAHVSVASAESCTGGLVAGALTAVPGSSEVLLGSVVSYAISIKQRVLGVSKEIFDDPKLGAVSEPCACQMALGVQRLMGTTLAVSVTGIAGPSGAEPGKPVGTVWFGLSTPLGTRAHVMHFEGSRNEVRLQAVIYALELLRDGIVESSNSQ</sequence>
<dbReference type="AlphaFoldDB" id="A0A930W2J4"/>
<evidence type="ECO:0000259" key="1">
    <source>
        <dbReference type="Pfam" id="PF02464"/>
    </source>
</evidence>
<dbReference type="Proteomes" id="UP000698335">
    <property type="component" value="Unassembled WGS sequence"/>
</dbReference>
<proteinExistence type="predicted"/>
<name>A0A930W2J4_9ACTN</name>
<comment type="caution">
    <text evidence="2">The sequence shown here is derived from an EMBL/GenBank/DDBJ whole genome shotgun (WGS) entry which is preliminary data.</text>
</comment>
<protein>
    <submittedName>
        <fullName evidence="2">CinA family protein</fullName>
    </submittedName>
</protein>
<dbReference type="InterPro" id="IPR008136">
    <property type="entry name" value="CinA_C"/>
</dbReference>
<dbReference type="Pfam" id="PF02464">
    <property type="entry name" value="CinA"/>
    <property type="match status" value="1"/>
</dbReference>
<reference evidence="2" key="1">
    <citation type="submission" date="2020-04" db="EMBL/GenBank/DDBJ databases">
        <title>Deep metagenomics examines the oral microbiome during advanced dental caries in children, revealing novel taxa and co-occurrences with host molecules.</title>
        <authorList>
            <person name="Baker J.L."/>
            <person name="Morton J.T."/>
            <person name="Dinis M."/>
            <person name="Alvarez R."/>
            <person name="Tran N.C."/>
            <person name="Knight R."/>
            <person name="Edlund A."/>
        </authorList>
    </citation>
    <scope>NUCLEOTIDE SEQUENCE</scope>
    <source>
        <strain evidence="2">JCVI_38_bin.5</strain>
    </source>
</reference>
<dbReference type="EMBL" id="JABZGW010000253">
    <property type="protein sequence ID" value="MBF4808182.1"/>
    <property type="molecule type" value="Genomic_DNA"/>
</dbReference>
<evidence type="ECO:0000313" key="3">
    <source>
        <dbReference type="Proteomes" id="UP000698335"/>
    </source>
</evidence>
<organism evidence="2 3">
    <name type="scientific">Lancefieldella rimae</name>
    <dbReference type="NCBI Taxonomy" id="1383"/>
    <lineage>
        <taxon>Bacteria</taxon>
        <taxon>Bacillati</taxon>
        <taxon>Actinomycetota</taxon>
        <taxon>Coriobacteriia</taxon>
        <taxon>Coriobacteriales</taxon>
        <taxon>Atopobiaceae</taxon>
        <taxon>Lancefieldella</taxon>
    </lineage>
</organism>